<evidence type="ECO:0000313" key="2">
    <source>
        <dbReference type="EMBL" id="KAH8080709.1"/>
    </source>
</evidence>
<dbReference type="OrthoDB" id="3224257at2759"/>
<dbReference type="EMBL" id="JAEVFJ010000053">
    <property type="protein sequence ID" value="KAH8080709.1"/>
    <property type="molecule type" value="Genomic_DNA"/>
</dbReference>
<protein>
    <submittedName>
        <fullName evidence="2">Uncharacterized protein</fullName>
    </submittedName>
</protein>
<dbReference type="Proteomes" id="UP000813824">
    <property type="component" value="Unassembled WGS sequence"/>
</dbReference>
<sequence>MIIRLVAPSPVNTVLFTVSFNTKLPSHLTSPPFYANQLQLIAQHDLDHPSGYHWHALDKSTWLIAALHEVVFDLTLGNNLIVVRSTFSDGDTKEWSFKSDKCMSDLLKVCQDVQWAGRQAEWERYERYGVLPPSESEVLQPKKHKKQRSLLMSLVSSLVPSSPGRHRAPSPPSSPPSTIRSAPMPPCNIPSHTFRRRARSALVDAFRRYVVGGLSQFYPSGSYGCGYIQYVVRSMLRRNEDRMAALLNEAGLGSMSIYHPQDRTLAREVSFNSPFYDDEEEAEETSLESRSTDTDGSSVHTPTDSPGCSPLLPSPPSPTSTWKIRHSRDLPRTPTPPSPVFAPTSQTLSNIHALNNTSSRLQHFLSTLSQSRIAADSEDKQALAVLEVKSRRRAWSNRDLLGRARVSDIGFGMPERSSPLGRCVVNADDVVDLTNGGAEEGWMVKKMWELNLKKTASKMSLRSASRLFPVSEEDEEDGFLNLQTTSRVALDLDDADQDLVSGSGYVEPYGSAYGAEDFDGMTPSVRLVEDAENGLLMPLPLQMHCSPTPPTSPTSTTQTFLQASLTSPPPRRERKRSMINRSGLPILDGEVGMRPDPDLPSPSPSPSPPSAPSSPPLTPFNSSHPHQHTPPYYHHGHPLSRYRFDPQTKIEIFDASFDDDLESAFPPHPHHHHHHPAIAEEEFTLAMDVLPHPPTHSHHRGLGLGLPLPVTTACSSGGKKFRSEREEWVVDAATGLEVGVEVGVRLR</sequence>
<dbReference type="AlphaFoldDB" id="A0A8K0UE73"/>
<feature type="region of interest" description="Disordered" evidence="1">
    <location>
        <begin position="159"/>
        <end position="188"/>
    </location>
</feature>
<organism evidence="2 3">
    <name type="scientific">Cristinia sonorae</name>
    <dbReference type="NCBI Taxonomy" id="1940300"/>
    <lineage>
        <taxon>Eukaryota</taxon>
        <taxon>Fungi</taxon>
        <taxon>Dikarya</taxon>
        <taxon>Basidiomycota</taxon>
        <taxon>Agaricomycotina</taxon>
        <taxon>Agaricomycetes</taxon>
        <taxon>Agaricomycetidae</taxon>
        <taxon>Agaricales</taxon>
        <taxon>Pleurotineae</taxon>
        <taxon>Stephanosporaceae</taxon>
        <taxon>Cristinia</taxon>
    </lineage>
</organism>
<keyword evidence="3" id="KW-1185">Reference proteome</keyword>
<feature type="region of interest" description="Disordered" evidence="1">
    <location>
        <begin position="277"/>
        <end position="342"/>
    </location>
</feature>
<name>A0A8K0UE73_9AGAR</name>
<feature type="compositionally biased region" description="Pro residues" evidence="1">
    <location>
        <begin position="598"/>
        <end position="618"/>
    </location>
</feature>
<accession>A0A8K0UE73</accession>
<feature type="region of interest" description="Disordered" evidence="1">
    <location>
        <begin position="542"/>
        <end position="640"/>
    </location>
</feature>
<evidence type="ECO:0000313" key="3">
    <source>
        <dbReference type="Proteomes" id="UP000813824"/>
    </source>
</evidence>
<gene>
    <name evidence="2" type="ORF">BXZ70DRAFT_637422</name>
</gene>
<evidence type="ECO:0000256" key="1">
    <source>
        <dbReference type="SAM" id="MobiDB-lite"/>
    </source>
</evidence>
<proteinExistence type="predicted"/>
<comment type="caution">
    <text evidence="2">The sequence shown here is derived from an EMBL/GenBank/DDBJ whole genome shotgun (WGS) entry which is preliminary data.</text>
</comment>
<feature type="compositionally biased region" description="Polar residues" evidence="1">
    <location>
        <begin position="294"/>
        <end position="306"/>
    </location>
</feature>
<feature type="compositionally biased region" description="Acidic residues" evidence="1">
    <location>
        <begin position="277"/>
        <end position="286"/>
    </location>
</feature>
<reference evidence="2" key="1">
    <citation type="journal article" date="2021" name="New Phytol.">
        <title>Evolutionary innovations through gain and loss of genes in the ectomycorrhizal Boletales.</title>
        <authorList>
            <person name="Wu G."/>
            <person name="Miyauchi S."/>
            <person name="Morin E."/>
            <person name="Kuo A."/>
            <person name="Drula E."/>
            <person name="Varga T."/>
            <person name="Kohler A."/>
            <person name="Feng B."/>
            <person name="Cao Y."/>
            <person name="Lipzen A."/>
            <person name="Daum C."/>
            <person name="Hundley H."/>
            <person name="Pangilinan J."/>
            <person name="Johnson J."/>
            <person name="Barry K."/>
            <person name="LaButti K."/>
            <person name="Ng V."/>
            <person name="Ahrendt S."/>
            <person name="Min B."/>
            <person name="Choi I.G."/>
            <person name="Park H."/>
            <person name="Plett J.M."/>
            <person name="Magnuson J."/>
            <person name="Spatafora J.W."/>
            <person name="Nagy L.G."/>
            <person name="Henrissat B."/>
            <person name="Grigoriev I.V."/>
            <person name="Yang Z.L."/>
            <person name="Xu J."/>
            <person name="Martin F.M."/>
        </authorList>
    </citation>
    <scope>NUCLEOTIDE SEQUENCE</scope>
    <source>
        <strain evidence="2">KKN 215</strain>
    </source>
</reference>